<sequence>MLIDHWTFTLDGVTTPPATEVAHVQRRKPLRIVAISAIVASILALLFAYPWWSLVIRPDWPGAVTIIGTVVFAALLIALPASMVLSNGHTDRDRLRLVGDALLGIIWVVFVWTLLGEVLRLGLLVGGVENPLRGRVVAVAALIISAALLIWGYREAMRLPRIKHVDVTIPRLGAGMDKLRVVAITDTHFGPINRAKWSSRVVAAVNELDADIVAHVGDIADGTVEQRRNQTSPLSSVDARLARVYVTGNHEYFHEAQEWLDYMTSIGWDSLHNRHIVVTKGDDSLVIAGVDDATALGSRLEGHGANFEDALTGADPELPILMLAHQPKQVPQSASAGVDLQLAGHTHGGQIWPFNFLVKLDQPSVSGLSRHGERTQLYTSRGTGFWGPPFRVFAPSEITVLTLHSS</sequence>
<gene>
    <name evidence="5" type="ORF">FNL38_102927</name>
</gene>
<keyword evidence="1" id="KW-0479">Metal-binding</keyword>
<dbReference type="InterPro" id="IPR004843">
    <property type="entry name" value="Calcineurin-like_PHP"/>
</dbReference>
<feature type="transmembrane region" description="Helical" evidence="3">
    <location>
        <begin position="97"/>
        <end position="115"/>
    </location>
</feature>
<dbReference type="InterPro" id="IPR029052">
    <property type="entry name" value="Metallo-depent_PP-like"/>
</dbReference>
<reference evidence="5" key="1">
    <citation type="submission" date="2019-07" db="EMBL/GenBank/DDBJ databases">
        <title>Genomic Encyclopedia of Type Strains, Phase IV (KMG-IV): sequencing the most valuable type-strain genomes for metagenomic binning, comparative biology and taxonomic classification.</title>
        <authorList>
            <person name="Goeker M."/>
        </authorList>
    </citation>
    <scope>NUCLEOTIDE SEQUENCE</scope>
    <source>
        <strain evidence="5">DSM 44596</strain>
    </source>
</reference>
<feature type="domain" description="Calcineurin-like phosphoesterase" evidence="4">
    <location>
        <begin position="179"/>
        <end position="348"/>
    </location>
</feature>
<dbReference type="SUPFAM" id="SSF56300">
    <property type="entry name" value="Metallo-dependent phosphatases"/>
    <property type="match status" value="1"/>
</dbReference>
<dbReference type="EMBL" id="VNIQ01000002">
    <property type="protein sequence ID" value="TYQ06783.1"/>
    <property type="molecule type" value="Genomic_DNA"/>
</dbReference>
<keyword evidence="2" id="KW-0378">Hydrolase</keyword>
<dbReference type="PANTHER" id="PTHR31302">
    <property type="entry name" value="TRANSMEMBRANE PROTEIN WITH METALLOPHOSPHOESTERASE DOMAIN-RELATED"/>
    <property type="match status" value="1"/>
</dbReference>
<dbReference type="CDD" id="cd07385">
    <property type="entry name" value="MPP_YkuE_C"/>
    <property type="match status" value="1"/>
</dbReference>
<dbReference type="AlphaFoldDB" id="A0A652YUN2"/>
<protein>
    <recommendedName>
        <fullName evidence="4">Calcineurin-like phosphoesterase domain-containing protein</fullName>
    </recommendedName>
</protein>
<proteinExistence type="predicted"/>
<dbReference type="PANTHER" id="PTHR31302:SF31">
    <property type="entry name" value="PHOSPHODIESTERASE YAEI"/>
    <property type="match status" value="1"/>
</dbReference>
<dbReference type="GO" id="GO:0016020">
    <property type="term" value="C:membrane"/>
    <property type="evidence" value="ECO:0007669"/>
    <property type="project" value="GOC"/>
</dbReference>
<dbReference type="InterPro" id="IPR051158">
    <property type="entry name" value="Metallophosphoesterase_sf"/>
</dbReference>
<keyword evidence="3" id="KW-0472">Membrane</keyword>
<evidence type="ECO:0000256" key="3">
    <source>
        <dbReference type="SAM" id="Phobius"/>
    </source>
</evidence>
<evidence type="ECO:0000256" key="2">
    <source>
        <dbReference type="ARBA" id="ARBA00022801"/>
    </source>
</evidence>
<dbReference type="GO" id="GO:0008758">
    <property type="term" value="F:UDP-2,3-diacylglucosamine hydrolase activity"/>
    <property type="evidence" value="ECO:0007669"/>
    <property type="project" value="TreeGrafter"/>
</dbReference>
<evidence type="ECO:0000259" key="4">
    <source>
        <dbReference type="Pfam" id="PF00149"/>
    </source>
</evidence>
<dbReference type="GO" id="GO:0046872">
    <property type="term" value="F:metal ion binding"/>
    <property type="evidence" value="ECO:0007669"/>
    <property type="project" value="UniProtKB-KW"/>
</dbReference>
<dbReference type="GO" id="GO:0009245">
    <property type="term" value="P:lipid A biosynthetic process"/>
    <property type="evidence" value="ECO:0007669"/>
    <property type="project" value="TreeGrafter"/>
</dbReference>
<dbReference type="Gene3D" id="3.60.21.10">
    <property type="match status" value="1"/>
</dbReference>
<comment type="caution">
    <text evidence="5">The sequence shown here is derived from an EMBL/GenBank/DDBJ whole genome shotgun (WGS) entry which is preliminary data.</text>
</comment>
<feature type="transmembrane region" description="Helical" evidence="3">
    <location>
        <begin position="64"/>
        <end position="85"/>
    </location>
</feature>
<name>A0A652YUN2_NOCGL</name>
<organism evidence="5">
    <name type="scientific">Nocardia globerula</name>
    <dbReference type="NCBI Taxonomy" id="1818"/>
    <lineage>
        <taxon>Bacteria</taxon>
        <taxon>Bacillati</taxon>
        <taxon>Actinomycetota</taxon>
        <taxon>Actinomycetes</taxon>
        <taxon>Mycobacteriales</taxon>
        <taxon>Nocardiaceae</taxon>
        <taxon>Nocardia</taxon>
    </lineage>
</organism>
<feature type="transmembrane region" description="Helical" evidence="3">
    <location>
        <begin position="32"/>
        <end position="52"/>
    </location>
</feature>
<dbReference type="Pfam" id="PF00149">
    <property type="entry name" value="Metallophos"/>
    <property type="match status" value="1"/>
</dbReference>
<evidence type="ECO:0000313" key="5">
    <source>
        <dbReference type="EMBL" id="TYQ06783.1"/>
    </source>
</evidence>
<feature type="transmembrane region" description="Helical" evidence="3">
    <location>
        <begin position="135"/>
        <end position="153"/>
    </location>
</feature>
<keyword evidence="3" id="KW-0812">Transmembrane</keyword>
<accession>A0A652YUN2</accession>
<evidence type="ECO:0000256" key="1">
    <source>
        <dbReference type="ARBA" id="ARBA00022723"/>
    </source>
</evidence>
<keyword evidence="3" id="KW-1133">Transmembrane helix</keyword>